<dbReference type="EMBL" id="GG662638">
    <property type="protein sequence ID" value="EAR83189.2"/>
    <property type="molecule type" value="Genomic_DNA"/>
</dbReference>
<feature type="repeat" description="WD" evidence="3">
    <location>
        <begin position="2338"/>
        <end position="2379"/>
    </location>
</feature>
<accession>Q22D00</accession>
<keyword evidence="1 3" id="KW-0853">WD repeat</keyword>
<gene>
    <name evidence="6" type="ORF">TTHERM_01006600</name>
</gene>
<dbReference type="Pfam" id="PF00400">
    <property type="entry name" value="WD40"/>
    <property type="match status" value="15"/>
</dbReference>
<feature type="repeat" description="WD" evidence="3">
    <location>
        <begin position="1702"/>
        <end position="1743"/>
    </location>
</feature>
<dbReference type="Gene3D" id="2.130.10.10">
    <property type="entry name" value="YVTN repeat-like/Quinoprotein amine dehydrogenase"/>
    <property type="match status" value="6"/>
</dbReference>
<dbReference type="Proteomes" id="UP000009168">
    <property type="component" value="Unassembled WGS sequence"/>
</dbReference>
<evidence type="ECO:0000256" key="1">
    <source>
        <dbReference type="ARBA" id="ARBA00022574"/>
    </source>
</evidence>
<dbReference type="eggNOG" id="KOG0272">
    <property type="taxonomic scope" value="Eukaryota"/>
</dbReference>
<dbReference type="eggNOG" id="KOG0266">
    <property type="taxonomic scope" value="Eukaryota"/>
</dbReference>
<dbReference type="KEGG" id="tet:TTHERM_01006600"/>
<dbReference type="PANTHER" id="PTHR19848:SF8">
    <property type="entry name" value="F-BOX AND WD REPEAT DOMAIN CONTAINING 7"/>
    <property type="match status" value="1"/>
</dbReference>
<dbReference type="SUPFAM" id="SSF50978">
    <property type="entry name" value="WD40 repeat-like"/>
    <property type="match status" value="4"/>
</dbReference>
<evidence type="ECO:0000313" key="7">
    <source>
        <dbReference type="Proteomes" id="UP000009168"/>
    </source>
</evidence>
<feature type="compositionally biased region" description="Polar residues" evidence="5">
    <location>
        <begin position="65"/>
        <end position="75"/>
    </location>
</feature>
<dbReference type="PROSITE" id="PS50294">
    <property type="entry name" value="WD_REPEATS_REGION"/>
    <property type="match status" value="8"/>
</dbReference>
<feature type="coiled-coil region" evidence="4">
    <location>
        <begin position="402"/>
        <end position="434"/>
    </location>
</feature>
<dbReference type="STRING" id="312017.Q22D00"/>
<dbReference type="InterPro" id="IPR015943">
    <property type="entry name" value="WD40/YVTN_repeat-like_dom_sf"/>
</dbReference>
<feature type="repeat" description="WD" evidence="3">
    <location>
        <begin position="1788"/>
        <end position="1829"/>
    </location>
</feature>
<evidence type="ECO:0000256" key="5">
    <source>
        <dbReference type="SAM" id="MobiDB-lite"/>
    </source>
</evidence>
<dbReference type="RefSeq" id="XP_001030852.2">
    <property type="nucleotide sequence ID" value="XM_001030852.2"/>
</dbReference>
<keyword evidence="4" id="KW-0175">Coiled coil</keyword>
<dbReference type="InterPro" id="IPR036322">
    <property type="entry name" value="WD40_repeat_dom_sf"/>
</dbReference>
<feature type="repeat" description="WD" evidence="3">
    <location>
        <begin position="1874"/>
        <end position="1915"/>
    </location>
</feature>
<dbReference type="HOGENOM" id="CLU_000947_0_0_1"/>
<feature type="repeat" description="WD" evidence="3">
    <location>
        <begin position="2040"/>
        <end position="2081"/>
    </location>
</feature>
<feature type="region of interest" description="Disordered" evidence="5">
    <location>
        <begin position="65"/>
        <end position="95"/>
    </location>
</feature>
<evidence type="ECO:0000313" key="6">
    <source>
        <dbReference type="EMBL" id="EAR83189.2"/>
    </source>
</evidence>
<dbReference type="CDD" id="cd00200">
    <property type="entry name" value="WD40"/>
    <property type="match status" value="2"/>
</dbReference>
<name>Q22D00_TETTS</name>
<dbReference type="PROSITE" id="PS00678">
    <property type="entry name" value="WD_REPEATS_1"/>
    <property type="match status" value="4"/>
</dbReference>
<feature type="compositionally biased region" description="Low complexity" evidence="5">
    <location>
        <begin position="76"/>
        <end position="87"/>
    </location>
</feature>
<feature type="repeat" description="WD" evidence="3">
    <location>
        <begin position="1959"/>
        <end position="2000"/>
    </location>
</feature>
<dbReference type="OrthoDB" id="305208at2759"/>
<feature type="repeat" description="WD" evidence="3">
    <location>
        <begin position="2295"/>
        <end position="2336"/>
    </location>
</feature>
<dbReference type="SMART" id="SM00320">
    <property type="entry name" value="WD40"/>
    <property type="match status" value="16"/>
</dbReference>
<dbReference type="SUPFAM" id="SSF52540">
    <property type="entry name" value="P-loop containing nucleoside triphosphate hydrolases"/>
    <property type="match status" value="1"/>
</dbReference>
<protein>
    <submittedName>
        <fullName evidence="6">WD domain, G-beta repeat protein</fullName>
    </submittedName>
</protein>
<feature type="repeat" description="WD" evidence="3">
    <location>
        <begin position="2125"/>
        <end position="2161"/>
    </location>
</feature>
<dbReference type="PANTHER" id="PTHR19848">
    <property type="entry name" value="WD40 REPEAT PROTEIN"/>
    <property type="match status" value="1"/>
</dbReference>
<evidence type="ECO:0000256" key="3">
    <source>
        <dbReference type="PROSITE-ProRule" id="PRU00221"/>
    </source>
</evidence>
<sequence length="2417" mass="280932">MKVRVEKYQEFLAHKYLQNGGLIQKKVLLNSLRDQICQSYQEKTTSGQPSSLFIQKLVEMSKISNQAKAQNEQNPQKQFQHSKSQSSYPNNKEEKYKAEHISLPNCDSFQDHQNEYLREKIEFQQQCIETLELFVDQKSQKQQQDHGKNCKFNSIIKQALKIQTHQQKGEYLNNKINKGNYLNKISLNQIQRQNLHNLIMKNQINKFNRKLIHIVENQLSFPQSQFRLKIEKPIKNIRNKLLEEKTYQTPNANDKLSNQKSFYFPVKNQFNRESNKISNKFFVQYWQNILCETQKQNLIQTHFYKMKVDSHETRISKKNSIQELIYKYAETQQNITNLNCGNNQLKVLQVLKLQKDKQYLKLKANNQFECQNLQKQTQKQKILGGGICGSKQKVIPVKPNELQQIKQEIKLKKINQSKEEKEKEDERVNRKFEKFIKSYNEFFAIKQDSDVEESLNVLETEVRQIIEKTLFDFREQIVLQEIRPKVIDMINLLINYFLIIKQNDSKSSVQSDINEISEKLQKLIVYCKENKERHPCLDLFQYFDILKTLNSQRVGLDEANKHAAIQIIEKIVQVAKFGAGFVSIAGAIKNITEVDFNKLKSFINDIKNIAEKLTSDSSIGSINQGLGAYSNYNSNNISNNMLSLWLKKVQYMGENLSDQILEIIFYLEECDKIQNNDTRLFVYIQLNYLLSKQQINKDYEELSERLEKENKIELIINQQKFLQVEEYSDGIIDKLKSLANLIAQSHQFRYIKAQLLLHFAQILKIKHLNEFKGIMNNIVSNYLIEKQKSVKIVSQYNQVMAEFIDNQLNKNEVFNKINEQKQQMTKHLDDKSDFNNFAYDIQNEKDLDKQLAKYFVEIWEQSVKQRYKNLEITHKDDVLLEAIHLYINQQITYQDGYKFNTQEKDAVKQIFDYFLIPNFVFSQEEANANDQLNQISTCKIISILAEGGSGKSMLLKKIEVEILNDNSKYKNDKRTDFIPFIIKCNSLDKEKPSIEDYLESLNIRRKDIDNLKKSERNKLIMLDGYDEYTGDYFKVYQKLNLNEWVNTLVIVTSRLEKITVSDAKGYFNYYDNQGNIGHRDSYAIFKLEKITNQDIEDYLEKYKNQQELENQAEFDLEQHEKLKKIIFSNNQLTELLKLPINLYLTTRMISDIDLNDERTLNTLQQASDQIAIQELFFSQQFKKQAQIFIQQKKFLTLDDKKRQAIAEKVESCYFEYFQSIAIQMFIQKDQKSNFLSITREQIKFQTQEVVSLFFQQNKIDEDEIIQKLINYVDSRVITRIQLKLKVKNTKNQHKENQTQIDKYKIEENQQQEFEFRHKSLFEYFAARAMKYDFDLHKENIFKLDIQQLKQFNINKRIIMSSEKNTSEQQILLKLYKLMQSDIQSQFFYQTYSLQDISKTNKYIQYLKKSKISKNTEKSQIDIGASNLLSALFLSKFSYPNLILNKCSFSLAYITSQSEILTEFYDCNLSDSFIENQNLEKYESSNMTNAIFGGFQKLMDSDNIYQFNKAILSKNNLISITESGFINKFEIIENNFKQLKSKQITNSPLKNIYYESTKSIFVAHTKKSLFEINSKTFEIISSFTFTFPISYLSINKSQYFVNLINNQVFQGDFQKGFTLLDQNKIQAESSISLKEIIITYKNQEINVYNSHNLQIIKNIQNCPCDLTISSITSDEKYLVAISEEKNCIIFNLVNEFDILKTIQTEHTRPITSVAFSENGKYLATSSSDGHCKIWNVKEGFALLQDIQIQQKKIHSVNFSTDGRYLIACSADKTCRILDSQQEFKLVNKIQGHSESISSIAFSPNDQYIASGSDDNTCLIWSIKNGLELVNTIEGHTKPVKQVAFSADNKYLATASADQTCKIWNTQKGFSLHHTVEGNNFEIFSVTFSADSKYLATGLFNGLCIIWDVDKGFQLLHSINANEKQILSVAFSFDSKLIATSSQAICKVWKIKDGFQLIETLYGHVDNISSVAFSPNGKYLATGSLDHKFNIWNVEKGYDLIDTINAHNPVYSVVFSANSKYLASSLLGGCKIWNVENGFQLLNIITSTINSAAFSQDAKQLVTGSYDKSCKLWNLEKGFELIKMDEKHTSFIHSVAFSPDGKLLATTDSQIYKIWSTERGFELINKIQAHRDFINSLAFTPDGNYLVTSSFDKTCKIWSVEKGFKYLHKIQVNNQFKSIAISPDSLFLATVSDINNIEIRNIQKNIQLITTIEGFVDFVQSLYFSPDGKYLAASNDNTYRIFDAKGKFELIHTIQAHSSDVKSVTFSNDSKYIATGSYDKTCKIWSIKEEFNLVKTILGHTSTVTCVTFSADNKYLATACCFKILKIWNAENEFSLIKTFNRHTQGIHSIAFSSDNKYLAIGCEDNTCRILNVQKEFEIMNLNEFQDSEIKSADVSQLNSQLSNSVLDNNKIFQQIYSV</sequence>
<evidence type="ECO:0000256" key="4">
    <source>
        <dbReference type="SAM" id="Coils"/>
    </source>
</evidence>
<dbReference type="InterPro" id="IPR001680">
    <property type="entry name" value="WD40_rpt"/>
</dbReference>
<dbReference type="InterPro" id="IPR027417">
    <property type="entry name" value="P-loop_NTPase"/>
</dbReference>
<feature type="repeat" description="WD" evidence="3">
    <location>
        <begin position="2252"/>
        <end position="2293"/>
    </location>
</feature>
<feature type="repeat" description="WD" evidence="3">
    <location>
        <begin position="1831"/>
        <end position="1872"/>
    </location>
</feature>
<dbReference type="PROSITE" id="PS50082">
    <property type="entry name" value="WD_REPEATS_2"/>
    <property type="match status" value="10"/>
</dbReference>
<reference evidence="7" key="1">
    <citation type="journal article" date="2006" name="PLoS Biol.">
        <title>Macronuclear genome sequence of the ciliate Tetrahymena thermophila, a model eukaryote.</title>
        <authorList>
            <person name="Eisen J.A."/>
            <person name="Coyne R.S."/>
            <person name="Wu M."/>
            <person name="Wu D."/>
            <person name="Thiagarajan M."/>
            <person name="Wortman J.R."/>
            <person name="Badger J.H."/>
            <person name="Ren Q."/>
            <person name="Amedeo P."/>
            <person name="Jones K.M."/>
            <person name="Tallon L.J."/>
            <person name="Delcher A.L."/>
            <person name="Salzberg S.L."/>
            <person name="Silva J.C."/>
            <person name="Haas B.J."/>
            <person name="Majoros W.H."/>
            <person name="Farzad M."/>
            <person name="Carlton J.M."/>
            <person name="Smith R.K. Jr."/>
            <person name="Garg J."/>
            <person name="Pearlman R.E."/>
            <person name="Karrer K.M."/>
            <person name="Sun L."/>
            <person name="Manning G."/>
            <person name="Elde N.C."/>
            <person name="Turkewitz A.P."/>
            <person name="Asai D.J."/>
            <person name="Wilkes D.E."/>
            <person name="Wang Y."/>
            <person name="Cai H."/>
            <person name="Collins K."/>
            <person name="Stewart B.A."/>
            <person name="Lee S.R."/>
            <person name="Wilamowska K."/>
            <person name="Weinberg Z."/>
            <person name="Ruzzo W.L."/>
            <person name="Wloga D."/>
            <person name="Gaertig J."/>
            <person name="Frankel J."/>
            <person name="Tsao C.-C."/>
            <person name="Gorovsky M.A."/>
            <person name="Keeling P.J."/>
            <person name="Waller R.F."/>
            <person name="Patron N.J."/>
            <person name="Cherry J.M."/>
            <person name="Stover N.A."/>
            <person name="Krieger C.J."/>
            <person name="del Toro C."/>
            <person name="Ryder H.F."/>
            <person name="Williamson S.C."/>
            <person name="Barbeau R.A."/>
            <person name="Hamilton E.P."/>
            <person name="Orias E."/>
        </authorList>
    </citation>
    <scope>NUCLEOTIDE SEQUENCE [LARGE SCALE GENOMIC DNA]</scope>
    <source>
        <strain evidence="7">SB210</strain>
    </source>
</reference>
<proteinExistence type="predicted"/>
<organism evidence="6 7">
    <name type="scientific">Tetrahymena thermophila (strain SB210)</name>
    <dbReference type="NCBI Taxonomy" id="312017"/>
    <lineage>
        <taxon>Eukaryota</taxon>
        <taxon>Sar</taxon>
        <taxon>Alveolata</taxon>
        <taxon>Ciliophora</taxon>
        <taxon>Intramacronucleata</taxon>
        <taxon>Oligohymenophorea</taxon>
        <taxon>Hymenostomatida</taxon>
        <taxon>Tetrahymenina</taxon>
        <taxon>Tetrahymenidae</taxon>
        <taxon>Tetrahymena</taxon>
    </lineage>
</organism>
<keyword evidence="7" id="KW-1185">Reference proteome</keyword>
<dbReference type="InParanoid" id="Q22D00"/>
<dbReference type="GeneID" id="7842963"/>
<keyword evidence="2" id="KW-0677">Repeat</keyword>
<dbReference type="eggNOG" id="KOG0263">
    <property type="taxonomic scope" value="Eukaryota"/>
</dbReference>
<dbReference type="InterPro" id="IPR019775">
    <property type="entry name" value="WD40_repeat_CS"/>
</dbReference>
<evidence type="ECO:0000256" key="2">
    <source>
        <dbReference type="ARBA" id="ARBA00022737"/>
    </source>
</evidence>